<dbReference type="Proteomes" id="UP000253426">
    <property type="component" value="Unassembled WGS sequence"/>
</dbReference>
<dbReference type="SUPFAM" id="SSF53474">
    <property type="entry name" value="alpha/beta-Hydrolases"/>
    <property type="match status" value="1"/>
</dbReference>
<dbReference type="EMBL" id="QNRR01000003">
    <property type="protein sequence ID" value="RBP45231.1"/>
    <property type="molecule type" value="Genomic_DNA"/>
</dbReference>
<evidence type="ECO:0000313" key="2">
    <source>
        <dbReference type="EMBL" id="RBP45231.1"/>
    </source>
</evidence>
<dbReference type="OrthoDB" id="211846at2"/>
<dbReference type="AlphaFoldDB" id="A0A366HPD7"/>
<evidence type="ECO:0000259" key="1">
    <source>
        <dbReference type="Pfam" id="PF12697"/>
    </source>
</evidence>
<dbReference type="InterPro" id="IPR029058">
    <property type="entry name" value="AB_hydrolase_fold"/>
</dbReference>
<proteinExistence type="predicted"/>
<protein>
    <submittedName>
        <fullName evidence="2">Pimeloyl-ACP methyl ester carboxylesterase</fullName>
    </submittedName>
</protein>
<reference evidence="2 3" key="1">
    <citation type="submission" date="2018-06" db="EMBL/GenBank/DDBJ databases">
        <title>Genomic Encyclopedia of Type Strains, Phase IV (KMG-IV): sequencing the most valuable type-strain genomes for metagenomic binning, comparative biology and taxonomic classification.</title>
        <authorList>
            <person name="Goeker M."/>
        </authorList>
    </citation>
    <scope>NUCLEOTIDE SEQUENCE [LARGE SCALE GENOMIC DNA]</scope>
    <source>
        <strain evidence="2 3">DSM 25532</strain>
    </source>
</reference>
<dbReference type="Pfam" id="PF12697">
    <property type="entry name" value="Abhydrolase_6"/>
    <property type="match status" value="1"/>
</dbReference>
<comment type="caution">
    <text evidence="2">The sequence shown here is derived from an EMBL/GenBank/DDBJ whole genome shotgun (WGS) entry which is preliminary data.</text>
</comment>
<organism evidence="2 3">
    <name type="scientific">Roseimicrobium gellanilyticum</name>
    <dbReference type="NCBI Taxonomy" id="748857"/>
    <lineage>
        <taxon>Bacteria</taxon>
        <taxon>Pseudomonadati</taxon>
        <taxon>Verrucomicrobiota</taxon>
        <taxon>Verrucomicrobiia</taxon>
        <taxon>Verrucomicrobiales</taxon>
        <taxon>Verrucomicrobiaceae</taxon>
        <taxon>Roseimicrobium</taxon>
    </lineage>
</organism>
<dbReference type="InterPro" id="IPR000073">
    <property type="entry name" value="AB_hydrolase_1"/>
</dbReference>
<feature type="domain" description="AB hydrolase-1" evidence="1">
    <location>
        <begin position="3"/>
        <end position="217"/>
    </location>
</feature>
<sequence length="243" mass="26443">MTLVLLPGMDGTGILFAPLLRTLPAWIRPVVIEYPDGGANSYEELIEHVEREVASLGEFAILGWSFGGPLALMIATRRPSQVSAVVLCATFVTPPIPRLARIRSVITPALYGLVRAIRRIRYVIPGFASSELRSAKVVLWRKVSPKVLAARAQAALSVDVRDLLKACHAPLMYLASSHDATVPRPNRDEVAAIAPQTQVFEVQGAHHSLFTKPVESVACLVEFFSQLPCQPQAVEAHVRIPAS</sequence>
<dbReference type="RefSeq" id="WP_113958360.1">
    <property type="nucleotide sequence ID" value="NZ_QNRR01000003.1"/>
</dbReference>
<dbReference type="Gene3D" id="3.40.50.1820">
    <property type="entry name" value="alpha/beta hydrolase"/>
    <property type="match status" value="1"/>
</dbReference>
<accession>A0A366HPD7</accession>
<keyword evidence="3" id="KW-1185">Reference proteome</keyword>
<gene>
    <name evidence="2" type="ORF">DES53_103229</name>
</gene>
<evidence type="ECO:0000313" key="3">
    <source>
        <dbReference type="Proteomes" id="UP000253426"/>
    </source>
</evidence>
<name>A0A366HPD7_9BACT</name>